<dbReference type="Pfam" id="PF24623">
    <property type="entry name" value="Phage_zn_bind_8"/>
    <property type="match status" value="1"/>
</dbReference>
<gene>
    <name evidence="3" type="ORF">ACFFQ6_04170</name>
</gene>
<dbReference type="RefSeq" id="WP_378373961.1">
    <property type="nucleotide sequence ID" value="NZ_JBHMAS010000004.1"/>
</dbReference>
<protein>
    <recommendedName>
        <fullName evidence="2">DNA-binding phage zinc finger domain-containing protein</fullName>
    </recommendedName>
</protein>
<organism evidence="3 4">
    <name type="scientific">Rhodococcus baikonurensis</name>
    <dbReference type="NCBI Taxonomy" id="172041"/>
    <lineage>
        <taxon>Bacteria</taxon>
        <taxon>Bacillati</taxon>
        <taxon>Actinomycetota</taxon>
        <taxon>Actinomycetes</taxon>
        <taxon>Mycobacteriales</taxon>
        <taxon>Nocardiaceae</taxon>
        <taxon>Rhodococcus</taxon>
        <taxon>Rhodococcus erythropolis group</taxon>
    </lineage>
</organism>
<accession>A0ABV5XB01</accession>
<dbReference type="InterPro" id="IPR056911">
    <property type="entry name" value="Phage_Znf_bind_put"/>
</dbReference>
<name>A0ABV5XB01_9NOCA</name>
<evidence type="ECO:0000313" key="4">
    <source>
        <dbReference type="Proteomes" id="UP001589587"/>
    </source>
</evidence>
<feature type="domain" description="DNA-binding phage zinc finger" evidence="2">
    <location>
        <begin position="10"/>
        <end position="62"/>
    </location>
</feature>
<dbReference type="EMBL" id="JBHMAS010000004">
    <property type="protein sequence ID" value="MFB9778862.1"/>
    <property type="molecule type" value="Genomic_DNA"/>
</dbReference>
<evidence type="ECO:0000313" key="3">
    <source>
        <dbReference type="EMBL" id="MFB9778862.1"/>
    </source>
</evidence>
<sequence length="71" mass="8220">MRNFDELITRDESLAVICTHCGAKAGEVCTTKDRYGKSHPLQNFPAHPARNQRAERQKRLRQLDAEREAQR</sequence>
<comment type="caution">
    <text evidence="3">The sequence shown here is derived from an EMBL/GenBank/DDBJ whole genome shotgun (WGS) entry which is preliminary data.</text>
</comment>
<keyword evidence="4" id="KW-1185">Reference proteome</keyword>
<reference evidence="3 4" key="1">
    <citation type="submission" date="2024-09" db="EMBL/GenBank/DDBJ databases">
        <authorList>
            <person name="Sun Q."/>
            <person name="Mori K."/>
        </authorList>
    </citation>
    <scope>NUCLEOTIDE SEQUENCE [LARGE SCALE GENOMIC DNA]</scope>
    <source>
        <strain evidence="3 4">JCM 11411</strain>
    </source>
</reference>
<dbReference type="Proteomes" id="UP001589587">
    <property type="component" value="Unassembled WGS sequence"/>
</dbReference>
<feature type="region of interest" description="Disordered" evidence="1">
    <location>
        <begin position="33"/>
        <end position="71"/>
    </location>
</feature>
<feature type="compositionally biased region" description="Basic and acidic residues" evidence="1">
    <location>
        <begin position="52"/>
        <end position="71"/>
    </location>
</feature>
<evidence type="ECO:0000259" key="2">
    <source>
        <dbReference type="Pfam" id="PF24623"/>
    </source>
</evidence>
<evidence type="ECO:0000256" key="1">
    <source>
        <dbReference type="SAM" id="MobiDB-lite"/>
    </source>
</evidence>
<proteinExistence type="predicted"/>